<dbReference type="GO" id="GO:0008253">
    <property type="term" value="F:5'-nucleotidase activity"/>
    <property type="evidence" value="ECO:0007669"/>
    <property type="project" value="TreeGrafter"/>
</dbReference>
<dbReference type="CDD" id="cd00845">
    <property type="entry name" value="MPP_UshA_N_like"/>
    <property type="match status" value="1"/>
</dbReference>
<dbReference type="GO" id="GO:0009166">
    <property type="term" value="P:nucleotide catabolic process"/>
    <property type="evidence" value="ECO:0007669"/>
    <property type="project" value="InterPro"/>
</dbReference>
<protein>
    <submittedName>
        <fullName evidence="5">Bifunctional metallophosphatase/5'-nucleotidase</fullName>
    </submittedName>
</protein>
<keyword evidence="2" id="KW-0547">Nucleotide-binding</keyword>
<dbReference type="Proteomes" id="UP000318138">
    <property type="component" value="Chromosome"/>
</dbReference>
<dbReference type="PIRSF" id="PIRSF036361">
    <property type="entry name" value="YunD"/>
    <property type="match status" value="1"/>
</dbReference>
<dbReference type="KEGG" id="psua:FLK61_36785"/>
<evidence type="ECO:0000259" key="4">
    <source>
        <dbReference type="Pfam" id="PF02872"/>
    </source>
</evidence>
<dbReference type="RefSeq" id="WP_176010186.1">
    <property type="nucleotide sequence ID" value="NZ_CP041372.2"/>
</dbReference>
<evidence type="ECO:0000256" key="1">
    <source>
        <dbReference type="ARBA" id="ARBA00022729"/>
    </source>
</evidence>
<gene>
    <name evidence="5" type="ORF">FLK61_36785</name>
</gene>
<feature type="domain" description="5'-Nucleotidase C-terminal" evidence="4">
    <location>
        <begin position="284"/>
        <end position="410"/>
    </location>
</feature>
<dbReference type="Pfam" id="PF00149">
    <property type="entry name" value="Metallophos"/>
    <property type="match status" value="1"/>
</dbReference>
<evidence type="ECO:0000256" key="2">
    <source>
        <dbReference type="RuleBase" id="RU362119"/>
    </source>
</evidence>
<dbReference type="PRINTS" id="PR01607">
    <property type="entry name" value="APYRASEFAMLY"/>
</dbReference>
<dbReference type="InterPro" id="IPR029052">
    <property type="entry name" value="Metallo-depent_PP-like"/>
</dbReference>
<keyword evidence="1" id="KW-0732">Signal</keyword>
<dbReference type="GO" id="GO:0008768">
    <property type="term" value="F:UDP-sugar diphosphatase activity"/>
    <property type="evidence" value="ECO:0007669"/>
    <property type="project" value="TreeGrafter"/>
</dbReference>
<organism evidence="5 6">
    <name type="scientific">Paenalkalicoccus suaedae</name>
    <dbReference type="NCBI Taxonomy" id="2592382"/>
    <lineage>
        <taxon>Bacteria</taxon>
        <taxon>Bacillati</taxon>
        <taxon>Bacillota</taxon>
        <taxon>Bacilli</taxon>
        <taxon>Bacillales</taxon>
        <taxon>Bacillaceae</taxon>
        <taxon>Paenalkalicoccus</taxon>
    </lineage>
</organism>
<evidence type="ECO:0000313" key="5">
    <source>
        <dbReference type="EMBL" id="QKS72201.1"/>
    </source>
</evidence>
<dbReference type="PANTHER" id="PTHR11575">
    <property type="entry name" value="5'-NUCLEOTIDASE-RELATED"/>
    <property type="match status" value="1"/>
</dbReference>
<dbReference type="EMBL" id="CP041372">
    <property type="protein sequence ID" value="QKS72201.1"/>
    <property type="molecule type" value="Genomic_DNA"/>
</dbReference>
<dbReference type="InterPro" id="IPR006146">
    <property type="entry name" value="5'-Nucleotdase_CS"/>
</dbReference>
<keyword evidence="6" id="KW-1185">Reference proteome</keyword>
<dbReference type="GO" id="GO:0046872">
    <property type="term" value="F:metal ion binding"/>
    <property type="evidence" value="ECO:0007669"/>
    <property type="project" value="InterPro"/>
</dbReference>
<feature type="domain" description="Calcineurin-like phosphoesterase" evidence="3">
    <location>
        <begin position="4"/>
        <end position="202"/>
    </location>
</feature>
<dbReference type="PROSITE" id="PS00785">
    <property type="entry name" value="5_NUCLEOTIDASE_1"/>
    <property type="match status" value="1"/>
</dbReference>
<name>A0A859FGN5_9BACI</name>
<dbReference type="SUPFAM" id="SSF56300">
    <property type="entry name" value="Metallo-dependent phosphatases"/>
    <property type="match status" value="1"/>
</dbReference>
<proteinExistence type="inferred from homology"/>
<dbReference type="InterPro" id="IPR036907">
    <property type="entry name" value="5'-Nucleotdase_C_sf"/>
</dbReference>
<sequence length="450" mass="51159">MHQLTILHTNDLHSQLDQWPYVTSLIKQKRQEALERGDDVLLFDIGDHSDRANPITEGLMGRGNVELLNAMNYDAVTIGNNEGITFSKQQLNDLYQDATFEVLLGNLYDDDKRATWCKPSTTYTLQNGTTIGVIGVTIPFYSFYDRLGWKATDAAEAIAEEIERLQDCDFLILLSHLGLSTDEQLATDYPKLDLILGSHTHHILENGKKVNRTWINQCGRSGTHLGEVTVQFDPSYKEIRVVSHPVVDVEEDAETTKLLEKLERESAKSLNEEIAEIEERLAVDWYEPSPFTTLLGEALTEWCEADLSMVNAGVLLDSIQHGAVTKRMLHQICPHPINPAKVRVKGETILQVIEESASKDMVHLKLHGFGFRGKVVGYTYFDHVTQKGDTFYIRGEQLELHKDYTLATLDMYTFSPLYPVLQAQEARYYMPEFLRDVLAWKLKQQVIKPS</sequence>
<evidence type="ECO:0000259" key="3">
    <source>
        <dbReference type="Pfam" id="PF00149"/>
    </source>
</evidence>
<accession>A0A859FGN5</accession>
<dbReference type="Gene3D" id="3.90.780.10">
    <property type="entry name" value="5'-Nucleotidase, C-terminal domain"/>
    <property type="match status" value="1"/>
</dbReference>
<dbReference type="SUPFAM" id="SSF55816">
    <property type="entry name" value="5'-nucleotidase (syn. UDP-sugar hydrolase), C-terminal domain"/>
    <property type="match status" value="1"/>
</dbReference>
<evidence type="ECO:0000313" key="6">
    <source>
        <dbReference type="Proteomes" id="UP000318138"/>
    </source>
</evidence>
<dbReference type="PANTHER" id="PTHR11575:SF23">
    <property type="entry name" value="5-NUCLEOTIDASE FAMILY PROTEIN"/>
    <property type="match status" value="1"/>
</dbReference>
<dbReference type="InterPro" id="IPR008334">
    <property type="entry name" value="5'-Nucleotdase_C"/>
</dbReference>
<dbReference type="Pfam" id="PF02872">
    <property type="entry name" value="5_nucleotid_C"/>
    <property type="match status" value="1"/>
</dbReference>
<keyword evidence="2" id="KW-0378">Hydrolase</keyword>
<comment type="similarity">
    <text evidence="2">Belongs to the 5'-nucleotidase family.</text>
</comment>
<dbReference type="GO" id="GO:0000166">
    <property type="term" value="F:nucleotide binding"/>
    <property type="evidence" value="ECO:0007669"/>
    <property type="project" value="UniProtKB-KW"/>
</dbReference>
<dbReference type="InterPro" id="IPR011240">
    <property type="entry name" value="Pesterase_YunD"/>
</dbReference>
<dbReference type="InterPro" id="IPR006179">
    <property type="entry name" value="5_nucleotidase/apyrase"/>
</dbReference>
<dbReference type="AlphaFoldDB" id="A0A859FGN5"/>
<reference evidence="6" key="1">
    <citation type="submission" date="2019-07" db="EMBL/GenBank/DDBJ databases">
        <title>Bacillus alkalisoli sp. nov. isolated from saline soil.</title>
        <authorList>
            <person name="Sun J.-Q."/>
            <person name="Xu L."/>
        </authorList>
    </citation>
    <scope>NUCLEOTIDE SEQUENCE [LARGE SCALE GENOMIC DNA]</scope>
    <source>
        <strain evidence="6">M4U3P1</strain>
    </source>
</reference>
<dbReference type="Gene3D" id="3.60.21.10">
    <property type="match status" value="1"/>
</dbReference>
<dbReference type="InterPro" id="IPR004843">
    <property type="entry name" value="Calcineurin-like_PHP"/>
</dbReference>
<dbReference type="GO" id="GO:0030288">
    <property type="term" value="C:outer membrane-bounded periplasmic space"/>
    <property type="evidence" value="ECO:0007669"/>
    <property type="project" value="TreeGrafter"/>
</dbReference>